<dbReference type="GO" id="GO:0005737">
    <property type="term" value="C:cytoplasm"/>
    <property type="evidence" value="ECO:0007669"/>
    <property type="project" value="TreeGrafter"/>
</dbReference>
<comment type="similarity">
    <text evidence="3">Belongs to the short-chain dehydrogenases/reductases (SDR) family.</text>
</comment>
<dbReference type="PANTHER" id="PTHR43544:SF7">
    <property type="entry name" value="NADB-LER2"/>
    <property type="match status" value="1"/>
</dbReference>
<dbReference type="Proteomes" id="UP001175271">
    <property type="component" value="Unassembled WGS sequence"/>
</dbReference>
<evidence type="ECO:0008006" key="6">
    <source>
        <dbReference type="Google" id="ProtNLM"/>
    </source>
</evidence>
<dbReference type="GO" id="GO:0016491">
    <property type="term" value="F:oxidoreductase activity"/>
    <property type="evidence" value="ECO:0007669"/>
    <property type="project" value="UniProtKB-KW"/>
</dbReference>
<gene>
    <name evidence="4" type="ORF">QR680_002312</name>
</gene>
<reference evidence="4" key="1">
    <citation type="submission" date="2023-06" db="EMBL/GenBank/DDBJ databases">
        <title>Genomic analysis of the entomopathogenic nematode Steinernema hermaphroditum.</title>
        <authorList>
            <person name="Schwarz E.M."/>
            <person name="Heppert J.K."/>
            <person name="Baniya A."/>
            <person name="Schwartz H.T."/>
            <person name="Tan C.-H."/>
            <person name="Antoshechkin I."/>
            <person name="Sternberg P.W."/>
            <person name="Goodrich-Blair H."/>
            <person name="Dillman A.R."/>
        </authorList>
    </citation>
    <scope>NUCLEOTIDE SEQUENCE</scope>
    <source>
        <strain evidence="4">PS9179</strain>
        <tissue evidence="4">Whole animal</tissue>
    </source>
</reference>
<dbReference type="SUPFAM" id="SSF51735">
    <property type="entry name" value="NAD(P)-binding Rossmann-fold domains"/>
    <property type="match status" value="1"/>
</dbReference>
<sequence length="254" mass="27393">MPASVLITGANRGIGLGFVKQVLQWKDLQYLFACCRNPTSAKELNAISTSDKRVHVVQMDVVDESSVINAAAQVSDILGEIGLNLLINNAGILESGDRATWVGAQQDCFLRHFSVNSVAPVIVSKEFLPLLELASKNYANPESFGIDRAAIINISSMLGSIGDNTSGSKFVPNLAYRASKAALNQVTRTISVDLVSKKILVASFCPGWVKTDMGSSAAQLEVFESTSQLCETFLKLNAENNGQFLDRTGKIMNF</sequence>
<dbReference type="EMBL" id="JAUCMV010000005">
    <property type="protein sequence ID" value="KAK0397871.1"/>
    <property type="molecule type" value="Genomic_DNA"/>
</dbReference>
<dbReference type="InterPro" id="IPR002347">
    <property type="entry name" value="SDR_fam"/>
</dbReference>
<dbReference type="CDD" id="cd05325">
    <property type="entry name" value="carb_red_sniffer_like_SDR_c"/>
    <property type="match status" value="1"/>
</dbReference>
<dbReference type="PANTHER" id="PTHR43544">
    <property type="entry name" value="SHORT-CHAIN DEHYDROGENASE/REDUCTASE"/>
    <property type="match status" value="1"/>
</dbReference>
<evidence type="ECO:0000256" key="2">
    <source>
        <dbReference type="ARBA" id="ARBA00023002"/>
    </source>
</evidence>
<protein>
    <recommendedName>
        <fullName evidence="6">C-factor</fullName>
    </recommendedName>
</protein>
<dbReference type="InterPro" id="IPR051468">
    <property type="entry name" value="Fungal_SecMetab_SDRs"/>
</dbReference>
<organism evidence="4 5">
    <name type="scientific">Steinernema hermaphroditum</name>
    <dbReference type="NCBI Taxonomy" id="289476"/>
    <lineage>
        <taxon>Eukaryota</taxon>
        <taxon>Metazoa</taxon>
        <taxon>Ecdysozoa</taxon>
        <taxon>Nematoda</taxon>
        <taxon>Chromadorea</taxon>
        <taxon>Rhabditida</taxon>
        <taxon>Tylenchina</taxon>
        <taxon>Panagrolaimomorpha</taxon>
        <taxon>Strongyloidoidea</taxon>
        <taxon>Steinernematidae</taxon>
        <taxon>Steinernema</taxon>
    </lineage>
</organism>
<evidence type="ECO:0000313" key="5">
    <source>
        <dbReference type="Proteomes" id="UP001175271"/>
    </source>
</evidence>
<name>A0AA39H348_9BILA</name>
<proteinExistence type="inferred from homology"/>
<dbReference type="InterPro" id="IPR036291">
    <property type="entry name" value="NAD(P)-bd_dom_sf"/>
</dbReference>
<evidence type="ECO:0000256" key="1">
    <source>
        <dbReference type="ARBA" id="ARBA00022857"/>
    </source>
</evidence>
<dbReference type="Gene3D" id="3.40.50.720">
    <property type="entry name" value="NAD(P)-binding Rossmann-like Domain"/>
    <property type="match status" value="1"/>
</dbReference>
<keyword evidence="2" id="KW-0560">Oxidoreductase</keyword>
<dbReference type="Pfam" id="PF00106">
    <property type="entry name" value="adh_short"/>
    <property type="match status" value="1"/>
</dbReference>
<accession>A0AA39H348</accession>
<evidence type="ECO:0000256" key="3">
    <source>
        <dbReference type="RuleBase" id="RU000363"/>
    </source>
</evidence>
<evidence type="ECO:0000313" key="4">
    <source>
        <dbReference type="EMBL" id="KAK0397871.1"/>
    </source>
</evidence>
<dbReference type="PRINTS" id="PR00081">
    <property type="entry name" value="GDHRDH"/>
</dbReference>
<keyword evidence="1" id="KW-0521">NADP</keyword>
<dbReference type="AlphaFoldDB" id="A0AA39H348"/>
<keyword evidence="5" id="KW-1185">Reference proteome</keyword>
<comment type="caution">
    <text evidence="4">The sequence shown here is derived from an EMBL/GenBank/DDBJ whole genome shotgun (WGS) entry which is preliminary data.</text>
</comment>
<dbReference type="PRINTS" id="PR00080">
    <property type="entry name" value="SDRFAMILY"/>
</dbReference>